<sequence>MDYINLQHYLTIKPYIGSELHLTNIEIIVCKNNTSNSLFYNYLLVDKIWVKQVREKLKKNSLFYTIKTNKPLKLKTLKKIKYNITI</sequence>
<gene>
    <name evidence="1" type="ORF">UFOVP758_42</name>
</gene>
<dbReference type="EMBL" id="LR798353">
    <property type="protein sequence ID" value="CAB5226010.1"/>
    <property type="molecule type" value="Genomic_DNA"/>
</dbReference>
<reference evidence="1" key="1">
    <citation type="submission" date="2020-05" db="EMBL/GenBank/DDBJ databases">
        <authorList>
            <person name="Chiriac C."/>
            <person name="Salcher M."/>
            <person name="Ghai R."/>
            <person name="Kavagutti S V."/>
        </authorList>
    </citation>
    <scope>NUCLEOTIDE SEQUENCE</scope>
</reference>
<organism evidence="1">
    <name type="scientific">uncultured Caudovirales phage</name>
    <dbReference type="NCBI Taxonomy" id="2100421"/>
    <lineage>
        <taxon>Viruses</taxon>
        <taxon>Duplodnaviria</taxon>
        <taxon>Heunggongvirae</taxon>
        <taxon>Uroviricota</taxon>
        <taxon>Caudoviricetes</taxon>
        <taxon>Peduoviridae</taxon>
        <taxon>Maltschvirus</taxon>
        <taxon>Maltschvirus maltsch</taxon>
    </lineage>
</organism>
<evidence type="ECO:0000313" key="1">
    <source>
        <dbReference type="EMBL" id="CAB5226010.1"/>
    </source>
</evidence>
<proteinExistence type="predicted"/>
<name>A0A6J7X8R7_9CAUD</name>
<protein>
    <submittedName>
        <fullName evidence="1">Uncharacterized protein</fullName>
    </submittedName>
</protein>
<accession>A0A6J7X8R7</accession>